<protein>
    <recommendedName>
        <fullName evidence="10">Myb proto-oncogene protein, plant</fullName>
    </recommendedName>
</protein>
<evidence type="ECO:0008006" key="10">
    <source>
        <dbReference type="Google" id="ProtNLM"/>
    </source>
</evidence>
<accession>A0A8X8XEH3</accession>
<dbReference type="SUPFAM" id="SSF46689">
    <property type="entry name" value="Homeodomain-like"/>
    <property type="match status" value="2"/>
</dbReference>
<comment type="subcellular location">
    <subcellularLocation>
        <location evidence="1">Nucleus</location>
    </subcellularLocation>
</comment>
<feature type="domain" description="Myb-like" evidence="6">
    <location>
        <begin position="869"/>
        <end position="920"/>
    </location>
</feature>
<dbReference type="Gene3D" id="1.10.10.60">
    <property type="entry name" value="Homeodomain-like"/>
    <property type="match status" value="4"/>
</dbReference>
<feature type="compositionally biased region" description="Basic residues" evidence="5">
    <location>
        <begin position="245"/>
        <end position="255"/>
    </location>
</feature>
<dbReference type="PANTHER" id="PTHR47430:SF4">
    <property type="entry name" value="GB|AAC33480.1"/>
    <property type="match status" value="1"/>
</dbReference>
<feature type="region of interest" description="Disordered" evidence="5">
    <location>
        <begin position="1001"/>
        <end position="1026"/>
    </location>
</feature>
<feature type="compositionally biased region" description="Basic and acidic residues" evidence="5">
    <location>
        <begin position="49"/>
        <end position="65"/>
    </location>
</feature>
<evidence type="ECO:0000313" key="8">
    <source>
        <dbReference type="EMBL" id="KAG6410720.1"/>
    </source>
</evidence>
<feature type="domain" description="Myb-like" evidence="6">
    <location>
        <begin position="491"/>
        <end position="559"/>
    </location>
</feature>
<feature type="domain" description="Myb-like" evidence="6">
    <location>
        <begin position="921"/>
        <end position="971"/>
    </location>
</feature>
<feature type="compositionally biased region" description="Basic and acidic residues" evidence="5">
    <location>
        <begin position="194"/>
        <end position="211"/>
    </location>
</feature>
<feature type="compositionally biased region" description="Basic residues" evidence="5">
    <location>
        <begin position="33"/>
        <end position="48"/>
    </location>
</feature>
<gene>
    <name evidence="8" type="ORF">SASPL_128786</name>
</gene>
<proteinExistence type="predicted"/>
<feature type="region of interest" description="Disordered" evidence="5">
    <location>
        <begin position="828"/>
        <end position="876"/>
    </location>
</feature>
<feature type="compositionally biased region" description="Basic and acidic residues" evidence="5">
    <location>
        <begin position="307"/>
        <end position="318"/>
    </location>
</feature>
<keyword evidence="9" id="KW-1185">Reference proteome</keyword>
<feature type="compositionally biased region" description="Basic and acidic residues" evidence="5">
    <location>
        <begin position="226"/>
        <end position="244"/>
    </location>
</feature>
<dbReference type="PROSITE" id="PS51294">
    <property type="entry name" value="HTH_MYB"/>
    <property type="match status" value="3"/>
</dbReference>
<reference evidence="8" key="1">
    <citation type="submission" date="2018-01" db="EMBL/GenBank/DDBJ databases">
        <authorList>
            <person name="Mao J.F."/>
        </authorList>
    </citation>
    <scope>NUCLEOTIDE SEQUENCE</scope>
    <source>
        <strain evidence="8">Huo1</strain>
        <tissue evidence="8">Leaf</tissue>
    </source>
</reference>
<dbReference type="CDD" id="cd00167">
    <property type="entry name" value="SANT"/>
    <property type="match status" value="3"/>
</dbReference>
<feature type="domain" description="Myb-like" evidence="6">
    <location>
        <begin position="446"/>
        <end position="490"/>
    </location>
</feature>
<feature type="compositionally biased region" description="Basic residues" evidence="5">
    <location>
        <begin position="862"/>
        <end position="872"/>
    </location>
</feature>
<dbReference type="GO" id="GO:0005634">
    <property type="term" value="C:nucleus"/>
    <property type="evidence" value="ECO:0007669"/>
    <property type="project" value="UniProtKB-SubCell"/>
</dbReference>
<evidence type="ECO:0000256" key="4">
    <source>
        <dbReference type="ARBA" id="ARBA00023242"/>
    </source>
</evidence>
<feature type="region of interest" description="Disordered" evidence="5">
    <location>
        <begin position="151"/>
        <end position="341"/>
    </location>
</feature>
<evidence type="ECO:0000259" key="7">
    <source>
        <dbReference type="PROSITE" id="PS51294"/>
    </source>
</evidence>
<feature type="compositionally biased region" description="Basic and acidic residues" evidence="5">
    <location>
        <begin position="151"/>
        <end position="172"/>
    </location>
</feature>
<feature type="compositionally biased region" description="Basic and acidic residues" evidence="5">
    <location>
        <begin position="73"/>
        <end position="84"/>
    </location>
</feature>
<dbReference type="InterPro" id="IPR017930">
    <property type="entry name" value="Myb_dom"/>
</dbReference>
<keyword evidence="3" id="KW-0238">DNA-binding</keyword>
<dbReference type="SMART" id="SM00717">
    <property type="entry name" value="SANT"/>
    <property type="match status" value="5"/>
</dbReference>
<reference evidence="8" key="2">
    <citation type="submission" date="2020-08" db="EMBL/GenBank/DDBJ databases">
        <title>Plant Genome Project.</title>
        <authorList>
            <person name="Zhang R.-G."/>
        </authorList>
    </citation>
    <scope>NUCLEOTIDE SEQUENCE</scope>
    <source>
        <strain evidence="8">Huo1</strain>
        <tissue evidence="8">Leaf</tissue>
    </source>
</reference>
<dbReference type="PANTHER" id="PTHR47430">
    <property type="entry name" value="GB|AAC33480.1"/>
    <property type="match status" value="1"/>
</dbReference>
<sequence length="1113" mass="126904">MGEEGAVDNMNLNNEEKIKQKKNDKKSSAKSVRDHKRGKENKKIKNSKGAKDVEADMKSGSRKGELSVVYGGDRLKSDNAERNGESFIGLTVDHSGMKSGRREKKKDKNEIVETHDTDEVKREGSINWQEGVNVSGKVRGKEVLKEKIKQKVKRTDSEVGEKDGELILEHSESCITSATEIREDMKKDKKRRKDVNFARSKDTHTENKSDEIGLSSQRQENVLYDVEDHTQSTKEDGGTKNNHEVKKKKKHKKKENYKDDLPAAQQKYVDSDSNSGLNTKEIPNNEAAEFTIKRKKRKSKVLENCSSDERDNEAEYAKKGKRRKTSLVVKGSVDTSPNKSNKKVRFSDRVEVFTLPPKSNTEDGNGEKDNLVMGKRLTREEDEVVKGAVMKYIEEHELGDEGLQMILNSGKHPEVKGCWKEIASSIPYRPRSAIFYRARILFMRSKSRKWTQEEYDMILKYQEEHGNKWRALADELGKHAWHVKDTWRRIKVRRKKGNWSQEEYQRLFDLVNTDLQLKLSEEKKSKHGMLRDNICWSAISDELSTRPHSTCCLKWYNQLTSPMVAQGVWADSDDYRLLSALYRLYANCVEDVDWDDLIDTRAGDVCRKRWNQMVLHIGSNGNKSFAEQVEVLAQRYCLHLLEARVTWDSKPRTQETDFHHTHSILSHLAASFPLMPLLNAPMETNKSNCSAISLPTGFSNINLKHEILDDDFVMDNNISPSKGYLQDFQDLGQLLVTASFCNWDTGIHANGFDPFASLPHGSVTDFGLYKFKPYEENGGMHSAIQDFQAGGFLNFADRKGLSIVTKTASAHDSMPLCFAVPDESSCVTGNNSGHHNKDGSKRNNNTVHASNSNVSESLSTKKSVRAPKKSKSAKGQWTAEEDRLLIHLVGKYGVRKWSNIAQMLKGRIGKQCRERWHNHLRPDIKKDVWTLEEDRILIEVHSQVGNKWAEIAKSLPGRTENTIKNHWNATKRRQFTRRKCRTKWPRPSSLLQNYIKSLNFEKESSSKRSKKNQPPATTDNGILSNSSITTAQETNIEFSLDDHMVQEYEFDEIQDLTFDDDSLFTGSSINMLMDDAIPYEIDDGQCYGAGLPLVIPPLMQCGVKKELDFHGNV</sequence>
<feature type="compositionally biased region" description="Polar residues" evidence="5">
    <location>
        <begin position="271"/>
        <end position="282"/>
    </location>
</feature>
<feature type="compositionally biased region" description="Polar residues" evidence="5">
    <location>
        <begin position="1012"/>
        <end position="1026"/>
    </location>
</feature>
<feature type="domain" description="HTH myb-type" evidence="7">
    <location>
        <begin position="925"/>
        <end position="975"/>
    </location>
</feature>
<dbReference type="GO" id="GO:0003677">
    <property type="term" value="F:DNA binding"/>
    <property type="evidence" value="ECO:0007669"/>
    <property type="project" value="UniProtKB-KW"/>
</dbReference>
<feature type="compositionally biased region" description="Polar residues" evidence="5">
    <location>
        <begin position="842"/>
        <end position="861"/>
    </location>
</feature>
<evidence type="ECO:0000256" key="2">
    <source>
        <dbReference type="ARBA" id="ARBA00022737"/>
    </source>
</evidence>
<comment type="caution">
    <text evidence="8">The sequence shown here is derived from an EMBL/GenBank/DDBJ whole genome shotgun (WGS) entry which is preliminary data.</text>
</comment>
<dbReference type="InterPro" id="IPR001005">
    <property type="entry name" value="SANT/Myb"/>
</dbReference>
<evidence type="ECO:0000256" key="5">
    <source>
        <dbReference type="SAM" id="MobiDB-lite"/>
    </source>
</evidence>
<feature type="domain" description="HTH myb-type" evidence="7">
    <location>
        <begin position="446"/>
        <end position="495"/>
    </location>
</feature>
<dbReference type="PROSITE" id="PS50090">
    <property type="entry name" value="MYB_LIKE"/>
    <property type="match status" value="5"/>
</dbReference>
<dbReference type="Proteomes" id="UP000298416">
    <property type="component" value="Unassembled WGS sequence"/>
</dbReference>
<evidence type="ECO:0000256" key="1">
    <source>
        <dbReference type="ARBA" id="ARBA00004123"/>
    </source>
</evidence>
<evidence type="ECO:0000313" key="9">
    <source>
        <dbReference type="Proteomes" id="UP000298416"/>
    </source>
</evidence>
<dbReference type="EMBL" id="PNBA02000010">
    <property type="protein sequence ID" value="KAG6410720.1"/>
    <property type="molecule type" value="Genomic_DNA"/>
</dbReference>
<dbReference type="InterPro" id="IPR009057">
    <property type="entry name" value="Homeodomain-like_sf"/>
</dbReference>
<keyword evidence="4" id="KW-0539">Nucleus</keyword>
<dbReference type="FunFam" id="1.10.10.60:FF:000010">
    <property type="entry name" value="Transcriptional activator Myb isoform A"/>
    <property type="match status" value="1"/>
</dbReference>
<keyword evidence="2" id="KW-0677">Repeat</keyword>
<organism evidence="8">
    <name type="scientific">Salvia splendens</name>
    <name type="common">Scarlet sage</name>
    <dbReference type="NCBI Taxonomy" id="180675"/>
    <lineage>
        <taxon>Eukaryota</taxon>
        <taxon>Viridiplantae</taxon>
        <taxon>Streptophyta</taxon>
        <taxon>Embryophyta</taxon>
        <taxon>Tracheophyta</taxon>
        <taxon>Spermatophyta</taxon>
        <taxon>Magnoliopsida</taxon>
        <taxon>eudicotyledons</taxon>
        <taxon>Gunneridae</taxon>
        <taxon>Pentapetalae</taxon>
        <taxon>asterids</taxon>
        <taxon>lamiids</taxon>
        <taxon>Lamiales</taxon>
        <taxon>Lamiaceae</taxon>
        <taxon>Nepetoideae</taxon>
        <taxon>Mentheae</taxon>
        <taxon>Salviinae</taxon>
        <taxon>Salvia</taxon>
        <taxon>Salvia subgen. Calosphace</taxon>
        <taxon>core Calosphace</taxon>
    </lineage>
</organism>
<evidence type="ECO:0000259" key="6">
    <source>
        <dbReference type="PROSITE" id="PS50090"/>
    </source>
</evidence>
<dbReference type="Pfam" id="PF13921">
    <property type="entry name" value="Myb_DNA-bind_6"/>
    <property type="match status" value="2"/>
</dbReference>
<evidence type="ECO:0000256" key="3">
    <source>
        <dbReference type="ARBA" id="ARBA00023125"/>
    </source>
</evidence>
<feature type="domain" description="HTH myb-type" evidence="7">
    <location>
        <begin position="874"/>
        <end position="924"/>
    </location>
</feature>
<dbReference type="AlphaFoldDB" id="A0A8X8XEH3"/>
<feature type="domain" description="Myb-like" evidence="6">
    <location>
        <begin position="561"/>
        <end position="614"/>
    </location>
</feature>
<feature type="compositionally biased region" description="Basic and acidic residues" evidence="5">
    <location>
        <begin position="106"/>
        <end position="124"/>
    </location>
</feature>
<name>A0A8X8XEH3_SALSN</name>
<feature type="region of interest" description="Disordered" evidence="5">
    <location>
        <begin position="1"/>
        <end position="124"/>
    </location>
</feature>